<evidence type="ECO:0000256" key="1">
    <source>
        <dbReference type="SAM" id="Coils"/>
    </source>
</evidence>
<dbReference type="InterPro" id="IPR027417">
    <property type="entry name" value="P-loop_NTPase"/>
</dbReference>
<feature type="region of interest" description="Disordered" evidence="2">
    <location>
        <begin position="70"/>
        <end position="106"/>
    </location>
</feature>
<accession>A0A8H5G7L9</accession>
<evidence type="ECO:0000313" key="4">
    <source>
        <dbReference type="EMBL" id="KAF5359745.1"/>
    </source>
</evidence>
<organism evidence="4 5">
    <name type="scientific">Leucocoprinus leucothites</name>
    <dbReference type="NCBI Taxonomy" id="201217"/>
    <lineage>
        <taxon>Eukaryota</taxon>
        <taxon>Fungi</taxon>
        <taxon>Dikarya</taxon>
        <taxon>Basidiomycota</taxon>
        <taxon>Agaricomycotina</taxon>
        <taxon>Agaricomycetes</taxon>
        <taxon>Agaricomycetidae</taxon>
        <taxon>Agaricales</taxon>
        <taxon>Agaricineae</taxon>
        <taxon>Agaricaceae</taxon>
        <taxon>Leucocoprinus</taxon>
    </lineage>
</organism>
<dbReference type="AlphaFoldDB" id="A0A8H5G7L9"/>
<feature type="compositionally biased region" description="Low complexity" evidence="2">
    <location>
        <begin position="84"/>
        <end position="101"/>
    </location>
</feature>
<dbReference type="EMBL" id="JAACJO010000004">
    <property type="protein sequence ID" value="KAF5359745.1"/>
    <property type="molecule type" value="Genomic_DNA"/>
</dbReference>
<proteinExistence type="predicted"/>
<dbReference type="Proteomes" id="UP000559027">
    <property type="component" value="Unassembled WGS sequence"/>
</dbReference>
<dbReference type="Gene3D" id="3.40.50.300">
    <property type="entry name" value="P-loop containing nucleotide triphosphate hydrolases"/>
    <property type="match status" value="1"/>
</dbReference>
<reference evidence="4 5" key="1">
    <citation type="journal article" date="2020" name="ISME J.">
        <title>Uncovering the hidden diversity of litter-decomposition mechanisms in mushroom-forming fungi.</title>
        <authorList>
            <person name="Floudas D."/>
            <person name="Bentzer J."/>
            <person name="Ahren D."/>
            <person name="Johansson T."/>
            <person name="Persson P."/>
            <person name="Tunlid A."/>
        </authorList>
    </citation>
    <scope>NUCLEOTIDE SEQUENCE [LARGE SCALE GENOMIC DNA]</scope>
    <source>
        <strain evidence="4 5">CBS 146.42</strain>
    </source>
</reference>
<keyword evidence="1" id="KW-0175">Coiled coil</keyword>
<dbReference type="OrthoDB" id="8954335at2759"/>
<feature type="coiled-coil region" evidence="1">
    <location>
        <begin position="323"/>
        <end position="376"/>
    </location>
</feature>
<comment type="caution">
    <text evidence="4">The sequence shown here is derived from an EMBL/GenBank/DDBJ whole genome shotgun (WGS) entry which is preliminary data.</text>
</comment>
<feature type="compositionally biased region" description="Polar residues" evidence="2">
    <location>
        <begin position="37"/>
        <end position="56"/>
    </location>
</feature>
<dbReference type="SUPFAM" id="SSF52540">
    <property type="entry name" value="P-loop containing nucleoside triphosphate hydrolases"/>
    <property type="match status" value="1"/>
</dbReference>
<gene>
    <name evidence="4" type="ORF">D9756_003445</name>
</gene>
<evidence type="ECO:0000313" key="5">
    <source>
        <dbReference type="Proteomes" id="UP000559027"/>
    </source>
</evidence>
<feature type="region of interest" description="Disordered" evidence="2">
    <location>
        <begin position="1"/>
        <end position="56"/>
    </location>
</feature>
<sequence>MSDRQNHPWTNPSQLTPSPSQGSNGTSTSSNSTYYSANSITPGINFTPTESIPSPLSSYSVRRESVSSSSYVSTQGSTQDAFDTSSSSITSSSLRSDNSSTPATDSHNHPIIIIVMGPTGAGKSNFIKVATGNDDVQVGHSLRSHTDDINVFKCQGPRGREFHFVDTPGFDDTYRHEGEILSRIASWLLQTYQDRRMLSGVLYLHNITDNRMTNTRLQNLDIFKKICGSDAYSSVCLVSTHWDEIQAPNVGTKKEDELRRNYWKVLIDKKAKNGRFDNTYSSAWTIIETLSLKPRLLQIQDEMGNKKRPLFKTKAGQGLYSWLDRAARLLRNTIEKLKMARRKLSSETNSGSDIVQQKLEEEVAKADTKLSDIVTQQNVLRTK</sequence>
<dbReference type="CDD" id="cd00882">
    <property type="entry name" value="Ras_like_GTPase"/>
    <property type="match status" value="1"/>
</dbReference>
<feature type="compositionally biased region" description="Polar residues" evidence="2">
    <location>
        <begin position="74"/>
        <end position="83"/>
    </location>
</feature>
<feature type="domain" description="G" evidence="3">
    <location>
        <begin position="113"/>
        <end position="178"/>
    </location>
</feature>
<dbReference type="Pfam" id="PF01926">
    <property type="entry name" value="MMR_HSR1"/>
    <property type="match status" value="1"/>
</dbReference>
<name>A0A8H5G7L9_9AGAR</name>
<keyword evidence="5" id="KW-1185">Reference proteome</keyword>
<evidence type="ECO:0000256" key="2">
    <source>
        <dbReference type="SAM" id="MobiDB-lite"/>
    </source>
</evidence>
<dbReference type="GO" id="GO:0005525">
    <property type="term" value="F:GTP binding"/>
    <property type="evidence" value="ECO:0007669"/>
    <property type="project" value="InterPro"/>
</dbReference>
<dbReference type="InterPro" id="IPR006073">
    <property type="entry name" value="GTP-bd"/>
</dbReference>
<feature type="compositionally biased region" description="Low complexity" evidence="2">
    <location>
        <begin position="16"/>
        <end position="36"/>
    </location>
</feature>
<protein>
    <recommendedName>
        <fullName evidence="3">G domain-containing protein</fullName>
    </recommendedName>
</protein>
<evidence type="ECO:0000259" key="3">
    <source>
        <dbReference type="Pfam" id="PF01926"/>
    </source>
</evidence>